<evidence type="ECO:0000256" key="5">
    <source>
        <dbReference type="SAM" id="SignalP"/>
    </source>
</evidence>
<dbReference type="Pfam" id="PF13343">
    <property type="entry name" value="SBP_bac_6"/>
    <property type="match status" value="1"/>
</dbReference>
<keyword evidence="3 5" id="KW-0732">Signal</keyword>
<dbReference type="SUPFAM" id="SSF53850">
    <property type="entry name" value="Periplasmic binding protein-like II"/>
    <property type="match status" value="1"/>
</dbReference>
<dbReference type="EMBL" id="FMHT01000003">
    <property type="protein sequence ID" value="SCL31050.1"/>
    <property type="molecule type" value="Genomic_DNA"/>
</dbReference>
<evidence type="ECO:0000256" key="1">
    <source>
        <dbReference type="ARBA" id="ARBA00008520"/>
    </source>
</evidence>
<sequence length="351" mass="36910">MSVTRRSAAAVLAASLLSFGLVACGSDEDGAADPGKPDDQQITVYSGRNEQLIKPLLEKFTEQTGITVRPRYASTSQLAAQLVEEGDRSPADVFLAQDAGALGTVAKRDMFAALPEATLAKVPQTYRAGNGQWVGVSARARVLTYHADLVPADQLPASVFDLTGPAWKGKVAVAPTNASFQAFVTAIRVQHGDAKAEQFLAGLKANDPQIRENNIKIVEDVNSGAVPVGLVNHYYLGEIAQEQGTTPQEMKAKLHFFPGGDTGALVNVAGVGVLTGSAGDGDAQKFVDFLLGAEAQKYFAEQTFEYPVVAGVTGPAYVPPLADLKVPAIDLNDLDTLDATVTMIKNSGLVP</sequence>
<keyword evidence="4" id="KW-0479">Metal-binding</keyword>
<dbReference type="GO" id="GO:0006826">
    <property type="term" value="P:iron ion transport"/>
    <property type="evidence" value="ECO:0007669"/>
    <property type="project" value="UniProtKB-KW"/>
</dbReference>
<dbReference type="GO" id="GO:0046872">
    <property type="term" value="F:metal ion binding"/>
    <property type="evidence" value="ECO:0007669"/>
    <property type="project" value="UniProtKB-KW"/>
</dbReference>
<dbReference type="STRING" id="145857.GA0070616_4192"/>
<feature type="signal peptide" evidence="5">
    <location>
        <begin position="1"/>
        <end position="23"/>
    </location>
</feature>
<dbReference type="PANTHER" id="PTHR30006">
    <property type="entry name" value="THIAMINE-BINDING PERIPLASMIC PROTEIN-RELATED"/>
    <property type="match status" value="1"/>
</dbReference>
<dbReference type="GO" id="GO:0030288">
    <property type="term" value="C:outer membrane-bounded periplasmic space"/>
    <property type="evidence" value="ECO:0007669"/>
    <property type="project" value="TreeGrafter"/>
</dbReference>
<protein>
    <submittedName>
        <fullName evidence="6">Iron(III) transport system substrate-binding protein</fullName>
    </submittedName>
</protein>
<dbReference type="PIRSF" id="PIRSF002825">
    <property type="entry name" value="CfbpA"/>
    <property type="match status" value="1"/>
</dbReference>
<keyword evidence="4" id="KW-0408">Iron</keyword>
<feature type="binding site" evidence="4">
    <location>
        <position position="235"/>
    </location>
    <ligand>
        <name>Fe cation</name>
        <dbReference type="ChEBI" id="CHEBI:24875"/>
    </ligand>
</feature>
<accession>A0A1C6SNI9</accession>
<gene>
    <name evidence="6" type="ORF">GA0070616_4192</name>
</gene>
<evidence type="ECO:0000313" key="6">
    <source>
        <dbReference type="EMBL" id="SCL31050.1"/>
    </source>
</evidence>
<reference evidence="6 7" key="1">
    <citation type="submission" date="2016-06" db="EMBL/GenBank/DDBJ databases">
        <authorList>
            <person name="Kjaerup R.B."/>
            <person name="Dalgaard T.S."/>
            <person name="Juul-Madsen H.R."/>
        </authorList>
    </citation>
    <scope>NUCLEOTIDE SEQUENCE [LARGE SCALE GENOMIC DNA]</scope>
    <source>
        <strain evidence="6 7">DSM 43818</strain>
    </source>
</reference>
<dbReference type="OrthoDB" id="9769567at2"/>
<dbReference type="PROSITE" id="PS51257">
    <property type="entry name" value="PROKAR_LIPOPROTEIN"/>
    <property type="match status" value="1"/>
</dbReference>
<feature type="binding site" evidence="4">
    <location>
        <position position="234"/>
    </location>
    <ligand>
        <name>Fe cation</name>
        <dbReference type="ChEBI" id="CHEBI:24875"/>
    </ligand>
</feature>
<dbReference type="AlphaFoldDB" id="A0A1C6SNI9"/>
<dbReference type="PANTHER" id="PTHR30006:SF15">
    <property type="entry name" value="IRON-UTILIZATION PERIPLASMIC PROTEIN"/>
    <property type="match status" value="1"/>
</dbReference>
<keyword evidence="2" id="KW-0813">Transport</keyword>
<dbReference type="Proteomes" id="UP000199699">
    <property type="component" value="Unassembled WGS sequence"/>
</dbReference>
<keyword evidence="7" id="KW-1185">Reference proteome</keyword>
<evidence type="ECO:0000313" key="7">
    <source>
        <dbReference type="Proteomes" id="UP000199699"/>
    </source>
</evidence>
<comment type="similarity">
    <text evidence="1">Belongs to the bacterial solute-binding protein 1 family.</text>
</comment>
<keyword evidence="2" id="KW-0410">Iron transport</keyword>
<organism evidence="6 7">
    <name type="scientific">Micromonospora nigra</name>
    <dbReference type="NCBI Taxonomy" id="145857"/>
    <lineage>
        <taxon>Bacteria</taxon>
        <taxon>Bacillati</taxon>
        <taxon>Actinomycetota</taxon>
        <taxon>Actinomycetes</taxon>
        <taxon>Micromonosporales</taxon>
        <taxon>Micromonosporaceae</taxon>
        <taxon>Micromonospora</taxon>
    </lineage>
</organism>
<dbReference type="RefSeq" id="WP_091085583.1">
    <property type="nucleotide sequence ID" value="NZ_FMHT01000003.1"/>
</dbReference>
<dbReference type="Gene3D" id="3.40.190.10">
    <property type="entry name" value="Periplasmic binding protein-like II"/>
    <property type="match status" value="2"/>
</dbReference>
<name>A0A1C6SNI9_9ACTN</name>
<dbReference type="InterPro" id="IPR026045">
    <property type="entry name" value="Ferric-bd"/>
</dbReference>
<feature type="chain" id="PRO_5038595458" evidence="5">
    <location>
        <begin position="24"/>
        <end position="351"/>
    </location>
</feature>
<evidence type="ECO:0000256" key="2">
    <source>
        <dbReference type="ARBA" id="ARBA00022496"/>
    </source>
</evidence>
<evidence type="ECO:0000256" key="4">
    <source>
        <dbReference type="PIRSR" id="PIRSR002825-1"/>
    </source>
</evidence>
<keyword evidence="2" id="KW-0406">Ion transport</keyword>
<proteinExistence type="inferred from homology"/>
<evidence type="ECO:0000256" key="3">
    <source>
        <dbReference type="ARBA" id="ARBA00022729"/>
    </source>
</evidence>
<dbReference type="CDD" id="cd13543">
    <property type="entry name" value="PBP2_Fbp"/>
    <property type="match status" value="1"/>
</dbReference>